<accession>A0A1D8NNF9</accession>
<dbReference type="OrthoDB" id="4085768at2759"/>
<gene>
    <name evidence="2" type="ORF">B0I71DRAFT_126534</name>
    <name evidence="1" type="ORF">YALI1_F19579g</name>
</gene>
<protein>
    <submittedName>
        <fullName evidence="1">Uncharacterized protein</fullName>
    </submittedName>
</protein>
<evidence type="ECO:0000313" key="1">
    <source>
        <dbReference type="EMBL" id="AOW07185.1"/>
    </source>
</evidence>
<organism evidence="1 3">
    <name type="scientific">Yarrowia lipolytica</name>
    <name type="common">Candida lipolytica</name>
    <dbReference type="NCBI Taxonomy" id="4952"/>
    <lineage>
        <taxon>Eukaryota</taxon>
        <taxon>Fungi</taxon>
        <taxon>Dikarya</taxon>
        <taxon>Ascomycota</taxon>
        <taxon>Saccharomycotina</taxon>
        <taxon>Dipodascomycetes</taxon>
        <taxon>Dipodascales</taxon>
        <taxon>Dipodascales incertae sedis</taxon>
        <taxon>Yarrowia</taxon>
    </lineage>
</organism>
<evidence type="ECO:0000313" key="3">
    <source>
        <dbReference type="Proteomes" id="UP000182444"/>
    </source>
</evidence>
<reference evidence="1 3" key="1">
    <citation type="journal article" date="2016" name="PLoS ONE">
        <title>Sequence Assembly of Yarrowia lipolytica Strain W29/CLIB89 Shows Transposable Element Diversity.</title>
        <authorList>
            <person name="Magnan C."/>
            <person name="Yu J."/>
            <person name="Chang I."/>
            <person name="Jahn E."/>
            <person name="Kanomata Y."/>
            <person name="Wu J."/>
            <person name="Zeller M."/>
            <person name="Oakes M."/>
            <person name="Baldi P."/>
            <person name="Sandmeyer S."/>
        </authorList>
    </citation>
    <scope>NUCLEOTIDE SEQUENCE [LARGE SCALE GENOMIC DNA]</scope>
    <source>
        <strain evidence="1">CLIB89</strain>
        <strain evidence="3">CLIB89(W29)</strain>
    </source>
</reference>
<dbReference type="Proteomes" id="UP000182444">
    <property type="component" value="Chromosome 1F"/>
</dbReference>
<dbReference type="RefSeq" id="XP_505422.1">
    <property type="nucleotide sequence ID" value="XM_505422.1"/>
</dbReference>
<evidence type="ECO:0000313" key="4">
    <source>
        <dbReference type="Proteomes" id="UP000256601"/>
    </source>
</evidence>
<dbReference type="KEGG" id="yli:2907769"/>
<dbReference type="EMBL" id="KZ858948">
    <property type="protein sequence ID" value="RDW28911.1"/>
    <property type="molecule type" value="Genomic_DNA"/>
</dbReference>
<evidence type="ECO:0000313" key="2">
    <source>
        <dbReference type="EMBL" id="RDW28911.1"/>
    </source>
</evidence>
<dbReference type="GeneID" id="2907769"/>
<proteinExistence type="predicted"/>
<dbReference type="VEuPathDB" id="FungiDB:YALI1_F19579g"/>
<dbReference type="EMBL" id="CP017558">
    <property type="protein sequence ID" value="AOW07185.1"/>
    <property type="molecule type" value="Genomic_DNA"/>
</dbReference>
<sequence>MNLSIDAATSPGDTVAAVRRLAAQLNAAADVFEESVALWQRMKQQHRNQPETLWQQQAVFLAAQHHLYSLSGQLNPWIVQYFALLPELARLRVAGALHPVCLYGLVAECVNPVAATIWRQEWLEQDDGVEAIIRRGLWFEKEDFSQENFHEIVATGTVNSECHDHASSFVRLFPGHVDLALLHPSTPLRLSLLQQLILQEVSDKGKTAATGVSSSATPSRKYMLLQQLWDNSPRNISTVNNVHMTICDVLQDEEDQVWAIFQFVQSWLSNESESESDPSRDVPLLHLFMMSLVRKNVINRDNFARFRFLCNDFLPFVSIKEGKELYELTLS</sequence>
<dbReference type="VEuPathDB" id="FungiDB:YALI0_F14641g"/>
<reference evidence="2 4" key="2">
    <citation type="submission" date="2018-07" db="EMBL/GenBank/DDBJ databases">
        <title>Draft Genome Assemblies for Five Robust Yarrowia lipolytica Strains Exhibiting High Lipid Production and Pentose Sugar Utilization and Sugar Alcohol Secretion from Undetoxified Lignocellulosic Biomass Hydrolysates.</title>
        <authorList>
            <consortium name="DOE Joint Genome Institute"/>
            <person name="Walker C."/>
            <person name="Ryu S."/>
            <person name="Na H."/>
            <person name="Zane M."/>
            <person name="LaButti K."/>
            <person name="Lipzen A."/>
            <person name="Haridas S."/>
            <person name="Barry K."/>
            <person name="Grigoriev I.V."/>
            <person name="Quarterman J."/>
            <person name="Slininger P."/>
            <person name="Dien B."/>
            <person name="Trinh C.T."/>
        </authorList>
    </citation>
    <scope>NUCLEOTIDE SEQUENCE [LARGE SCALE GENOMIC DNA]</scope>
    <source>
        <strain evidence="2 4">YB392</strain>
    </source>
</reference>
<name>A0A1D8NNF9_YARLL</name>
<dbReference type="Proteomes" id="UP000256601">
    <property type="component" value="Unassembled WGS sequence"/>
</dbReference>
<dbReference type="AlphaFoldDB" id="A0A1D8NNF9"/>